<organism evidence="4 5">
    <name type="scientific">Mucilaginibacter agri</name>
    <dbReference type="NCBI Taxonomy" id="2695265"/>
    <lineage>
        <taxon>Bacteria</taxon>
        <taxon>Pseudomonadati</taxon>
        <taxon>Bacteroidota</taxon>
        <taxon>Sphingobacteriia</taxon>
        <taxon>Sphingobacteriales</taxon>
        <taxon>Sphingobacteriaceae</taxon>
        <taxon>Mucilaginibacter</taxon>
    </lineage>
</organism>
<dbReference type="Pfam" id="PF00144">
    <property type="entry name" value="Beta-lactamase"/>
    <property type="match status" value="1"/>
</dbReference>
<feature type="chain" id="PRO_5037063949" evidence="1">
    <location>
        <begin position="25"/>
        <end position="513"/>
    </location>
</feature>
<name>A0A965ZH72_9SPHI</name>
<reference evidence="4" key="1">
    <citation type="submission" date="2020-01" db="EMBL/GenBank/DDBJ databases">
        <authorList>
            <person name="Seo Y.L."/>
        </authorList>
    </citation>
    <scope>NUCLEOTIDE SEQUENCE</scope>
    <source>
        <strain evidence="4">R11</strain>
    </source>
</reference>
<dbReference type="GO" id="GO:0016787">
    <property type="term" value="F:hydrolase activity"/>
    <property type="evidence" value="ECO:0007669"/>
    <property type="project" value="UniProtKB-KW"/>
</dbReference>
<dbReference type="Gene3D" id="3.40.710.10">
    <property type="entry name" value="DD-peptidase/beta-lactamase superfamily"/>
    <property type="match status" value="1"/>
</dbReference>
<evidence type="ECO:0000259" key="3">
    <source>
        <dbReference type="Pfam" id="PF11954"/>
    </source>
</evidence>
<protein>
    <submittedName>
        <fullName evidence="4">Serine hydrolase</fullName>
    </submittedName>
</protein>
<dbReference type="PANTHER" id="PTHR46825">
    <property type="entry name" value="D-ALANYL-D-ALANINE-CARBOXYPEPTIDASE/ENDOPEPTIDASE AMPH"/>
    <property type="match status" value="1"/>
</dbReference>
<sequence>MKKRSHVFSGFLLILLIASHATQAQNVNRSRFIPDSIDNYINRALTNWRIPGAAVCIVKDNRIVLLKGYGIKELGVPTKVDQNTLFMIGSNTKAFTATALAMLQDQHKLSLDDKVTKYIPDFKLENKLATQEVTIRDLLCHRLGIGTFQGDFTYWTSNLTRGEVMAKLGSVKAPYQFRTKWGYTNAAFVTAGEIIPRITGKTWEQYIKENIFAPLGMTNSLLLSADFPKSINKASAHTLVDGRLVAIPFPQLDNLAPAGAISSSAQDMSKWVFSLLDQGKVGARQVIPTAAIEATRQAQDIVSSGKRITGESYYELYGLGWFLQDYDGKRLVMHDGGVNGYVSSVTLVPSEHLGIIILTNSDQNSLYEALRWEILDAYFNRPFQDYSEKYLAGFKLRYNNELQANQKLRDSVALNLKPALSLNSYTGKYTNELYGNLTVSKGENNDLEVRFEHHQRMYAKLQPLGGNRFFAIFSDPEFGRAVFPFNVQNGKVTGLHVKVADFIEYTPYEFKKD</sequence>
<evidence type="ECO:0000259" key="2">
    <source>
        <dbReference type="Pfam" id="PF00144"/>
    </source>
</evidence>
<dbReference type="Pfam" id="PF11954">
    <property type="entry name" value="DUF3471"/>
    <property type="match status" value="1"/>
</dbReference>
<gene>
    <name evidence="4" type="ORF">GSY63_09585</name>
</gene>
<feature type="signal peptide" evidence="1">
    <location>
        <begin position="1"/>
        <end position="24"/>
    </location>
</feature>
<keyword evidence="5" id="KW-1185">Reference proteome</keyword>
<dbReference type="InterPro" id="IPR021860">
    <property type="entry name" value="Peptidase_S12_Pab87-rel_C"/>
</dbReference>
<reference evidence="4" key="2">
    <citation type="submission" date="2020-10" db="EMBL/GenBank/DDBJ databases">
        <title>Mucilaginibacter sp. nov., isolated from soil.</title>
        <authorList>
            <person name="Jeon C.O."/>
        </authorList>
    </citation>
    <scope>NUCLEOTIDE SEQUENCE</scope>
    <source>
        <strain evidence="4">R11</strain>
    </source>
</reference>
<dbReference type="InterPro" id="IPR050491">
    <property type="entry name" value="AmpC-like"/>
</dbReference>
<keyword evidence="1" id="KW-0732">Signal</keyword>
<accession>A0A965ZH72</accession>
<dbReference type="InterPro" id="IPR001466">
    <property type="entry name" value="Beta-lactam-related"/>
</dbReference>
<proteinExistence type="predicted"/>
<dbReference type="SUPFAM" id="SSF56601">
    <property type="entry name" value="beta-lactamase/transpeptidase-like"/>
    <property type="match status" value="1"/>
</dbReference>
<dbReference type="InterPro" id="IPR012338">
    <property type="entry name" value="Beta-lactam/transpept-like"/>
</dbReference>
<comment type="caution">
    <text evidence="4">The sequence shown here is derived from an EMBL/GenBank/DDBJ whole genome shotgun (WGS) entry which is preliminary data.</text>
</comment>
<feature type="domain" description="Beta-lactamase-related" evidence="2">
    <location>
        <begin position="38"/>
        <end position="376"/>
    </location>
</feature>
<evidence type="ECO:0000313" key="5">
    <source>
        <dbReference type="Proteomes" id="UP000638732"/>
    </source>
</evidence>
<keyword evidence="4" id="KW-0378">Hydrolase</keyword>
<dbReference type="Proteomes" id="UP000638732">
    <property type="component" value="Unassembled WGS sequence"/>
</dbReference>
<dbReference type="RefSeq" id="WP_166585565.1">
    <property type="nucleotide sequence ID" value="NZ_WWEO01000041.1"/>
</dbReference>
<dbReference type="Gene3D" id="2.40.128.600">
    <property type="match status" value="1"/>
</dbReference>
<dbReference type="AlphaFoldDB" id="A0A965ZH72"/>
<feature type="domain" description="Peptidase S12 Pab87-related C-terminal" evidence="3">
    <location>
        <begin position="417"/>
        <end position="509"/>
    </location>
</feature>
<dbReference type="PANTHER" id="PTHR46825:SF15">
    <property type="entry name" value="BETA-LACTAMASE-RELATED DOMAIN-CONTAINING PROTEIN"/>
    <property type="match status" value="1"/>
</dbReference>
<dbReference type="EMBL" id="WWEO01000041">
    <property type="protein sequence ID" value="NCD69606.1"/>
    <property type="molecule type" value="Genomic_DNA"/>
</dbReference>
<evidence type="ECO:0000313" key="4">
    <source>
        <dbReference type="EMBL" id="NCD69606.1"/>
    </source>
</evidence>
<evidence type="ECO:0000256" key="1">
    <source>
        <dbReference type="SAM" id="SignalP"/>
    </source>
</evidence>